<feature type="transmembrane region" description="Helical" evidence="2">
    <location>
        <begin position="101"/>
        <end position="121"/>
    </location>
</feature>
<evidence type="ECO:0000256" key="2">
    <source>
        <dbReference type="SAM" id="Phobius"/>
    </source>
</evidence>
<feature type="transmembrane region" description="Helical" evidence="2">
    <location>
        <begin position="235"/>
        <end position="253"/>
    </location>
</feature>
<keyword evidence="2" id="KW-0812">Transmembrane</keyword>
<dbReference type="PANTHER" id="PTHR31600:SF2">
    <property type="entry name" value="GAMETE ENRICHED GENE 10 PROTEIN-RELATED"/>
    <property type="match status" value="1"/>
</dbReference>
<keyword evidence="4" id="KW-1185">Reference proteome</keyword>
<dbReference type="RefSeq" id="XP_044550966.1">
    <property type="nucleotide sequence ID" value="XM_044691380.1"/>
</dbReference>
<evidence type="ECO:0000256" key="1">
    <source>
        <dbReference type="SAM" id="MobiDB-lite"/>
    </source>
</evidence>
<name>A0AA88GWE1_NAELO</name>
<feature type="transmembrane region" description="Helical" evidence="2">
    <location>
        <begin position="141"/>
        <end position="162"/>
    </location>
</feature>
<accession>A0AA88GWE1</accession>
<feature type="transmembrane region" description="Helical" evidence="2">
    <location>
        <begin position="290"/>
        <end position="312"/>
    </location>
</feature>
<comment type="caution">
    <text evidence="3">The sequence shown here is derived from an EMBL/GenBank/DDBJ whole genome shotgun (WGS) entry which is preliminary data.</text>
</comment>
<evidence type="ECO:0000313" key="4">
    <source>
        <dbReference type="Proteomes" id="UP000816034"/>
    </source>
</evidence>
<feature type="transmembrane region" description="Helical" evidence="2">
    <location>
        <begin position="627"/>
        <end position="646"/>
    </location>
</feature>
<keyword evidence="2" id="KW-0472">Membrane</keyword>
<feature type="compositionally biased region" description="Polar residues" evidence="1">
    <location>
        <begin position="1"/>
        <end position="25"/>
    </location>
</feature>
<dbReference type="AlphaFoldDB" id="A0AA88GWE1"/>
<sequence>MLKSQNPINSSALNTLPQTQQPSNEQQDKEPRIFILFNMLKLEKPIHPLLCLLIHVYMIIQTFSLGISIDYHWGSYGRIVQHVLISFSSFGVQFLEYYEGFIAILAVAIVLQLAVMILLVATFRATIHGKYLKELRKISRLAFATMFFLSCPLTYGMALGFWDCNYFSSSFTNQTEMVALRKFPSIPCWNSTNSVLAVLSLMLIVIQMVTSFMTTTVFCDTFLTSKSLFVLETPFIMSYVMTSNQLYIILSIVTPHHVMYLRPIYYILISTFFCVLLLRNLPFLRRRANTFYGGIGLARVGIGIASLVSSILNPYDEWQFGLGLSFSPLVAGLLGFTLGCLITELYTLYLFKKGKNAIAECIEQQTTMSEDHECPMSHYFNRYTKHVNCFIRSSLKTTHQSNVQLIEDVLKVLQKQQKHHSMDALKDLPCSSLMLLSLFLSSFKKKHSMKFKFSECLLSIANQKCPSYDYFTRYTISFRFRELQYDGKASLASTEFVLSRVKSNIPKLRKQTYLFWKHIHLGLDVHQILQNMYKLSQECELSLYNMIREREDEDLIKLYASFMEEFKFEKVTEDEFSQIENELLFGNDQTQDQTSSLESSQEEDFVCNQKEAFSSAIRKQVGNDKTLIGLLTSVCFIAFLFIMGLVTCNLASTEKHDFNSIMLKSSHVSALPYLTVSEIDVLWNTSLGNITRTENILSRGVGWIDSFVNSYETDVPFTMKQNVNNFSEYFVFKTSTPPVVKKTSVMWFVQKLKTRIDDFVSHYSSQNMNTTIENYQILSINLDTSTRAISHFISSLRQYQSESIEKSTIEFISSFSSVSVLFILYVICNFGVCYMFIRKRSAILNLFKMIPKKEIEKVLEKLSQKMEFKNISEASDRKKNSFPKHVIVITCLILVLLLLLPV</sequence>
<feature type="transmembrane region" description="Helical" evidence="2">
    <location>
        <begin position="882"/>
        <end position="900"/>
    </location>
</feature>
<dbReference type="Proteomes" id="UP000816034">
    <property type="component" value="Unassembled WGS sequence"/>
</dbReference>
<dbReference type="InterPro" id="IPR052994">
    <property type="entry name" value="Tiny_macrocysts_regulators"/>
</dbReference>
<dbReference type="GeneID" id="68094465"/>
<feature type="transmembrane region" description="Helical" evidence="2">
    <location>
        <begin position="46"/>
        <end position="67"/>
    </location>
</feature>
<feature type="transmembrane region" description="Helical" evidence="2">
    <location>
        <begin position="324"/>
        <end position="346"/>
    </location>
</feature>
<feature type="transmembrane region" description="Helical" evidence="2">
    <location>
        <begin position="811"/>
        <end position="837"/>
    </location>
</feature>
<feature type="transmembrane region" description="Helical" evidence="2">
    <location>
        <begin position="259"/>
        <end position="278"/>
    </location>
</feature>
<reference evidence="3 4" key="1">
    <citation type="journal article" date="2018" name="BMC Genomics">
        <title>The genome of Naegleria lovaniensis, the basis for a comparative approach to unravel pathogenicity factors of the human pathogenic amoeba N. fowleri.</title>
        <authorList>
            <person name="Liechti N."/>
            <person name="Schurch N."/>
            <person name="Bruggmann R."/>
            <person name="Wittwer M."/>
        </authorList>
    </citation>
    <scope>NUCLEOTIDE SEQUENCE [LARGE SCALE GENOMIC DNA]</scope>
    <source>
        <strain evidence="3 4">ATCC 30569</strain>
    </source>
</reference>
<evidence type="ECO:0008006" key="5">
    <source>
        <dbReference type="Google" id="ProtNLM"/>
    </source>
</evidence>
<evidence type="ECO:0000313" key="3">
    <source>
        <dbReference type="EMBL" id="KAG2386974.1"/>
    </source>
</evidence>
<feature type="region of interest" description="Disordered" evidence="1">
    <location>
        <begin position="1"/>
        <end position="27"/>
    </location>
</feature>
<dbReference type="PANTHER" id="PTHR31600">
    <property type="entry name" value="TINY MACROCYSTS PROTEIN B-RELATED"/>
    <property type="match status" value="1"/>
</dbReference>
<gene>
    <name evidence="3" type="ORF">C9374_002009</name>
</gene>
<organism evidence="3 4">
    <name type="scientific">Naegleria lovaniensis</name>
    <name type="common">Amoeba</name>
    <dbReference type="NCBI Taxonomy" id="51637"/>
    <lineage>
        <taxon>Eukaryota</taxon>
        <taxon>Discoba</taxon>
        <taxon>Heterolobosea</taxon>
        <taxon>Tetramitia</taxon>
        <taxon>Eutetramitia</taxon>
        <taxon>Vahlkampfiidae</taxon>
        <taxon>Naegleria</taxon>
    </lineage>
</organism>
<dbReference type="EMBL" id="PYSW02000014">
    <property type="protein sequence ID" value="KAG2386974.1"/>
    <property type="molecule type" value="Genomic_DNA"/>
</dbReference>
<feature type="transmembrane region" description="Helical" evidence="2">
    <location>
        <begin position="195"/>
        <end position="223"/>
    </location>
</feature>
<protein>
    <recommendedName>
        <fullName evidence="5">Transmembrane protein</fullName>
    </recommendedName>
</protein>
<proteinExistence type="predicted"/>
<keyword evidence="2" id="KW-1133">Transmembrane helix</keyword>